<dbReference type="Pfam" id="PF08588">
    <property type="entry name" value="Duc1"/>
    <property type="match status" value="1"/>
</dbReference>
<feature type="compositionally biased region" description="Acidic residues" evidence="1">
    <location>
        <begin position="99"/>
        <end position="124"/>
    </location>
</feature>
<dbReference type="VEuPathDB" id="FungiDB:ACJ73_08249"/>
<dbReference type="PANTHER" id="PTHR34826:SF2">
    <property type="entry name" value="UPF0590 PROTEIN C409.17C"/>
    <property type="match status" value="1"/>
</dbReference>
<evidence type="ECO:0000256" key="1">
    <source>
        <dbReference type="SAM" id="MobiDB-lite"/>
    </source>
</evidence>
<dbReference type="AlphaFoldDB" id="A0A1J9PVM9"/>
<evidence type="ECO:0000313" key="3">
    <source>
        <dbReference type="EMBL" id="OJD20417.1"/>
    </source>
</evidence>
<comment type="caution">
    <text evidence="3">The sequence shown here is derived from an EMBL/GenBank/DDBJ whole genome shotgun (WGS) entry which is preliminary data.</text>
</comment>
<keyword evidence="4" id="KW-1185">Reference proteome</keyword>
<dbReference type="Proteomes" id="UP000242791">
    <property type="component" value="Unassembled WGS sequence"/>
</dbReference>
<dbReference type="PANTHER" id="PTHR34826">
    <property type="entry name" value="UPF0590 PROTEIN C409.17C"/>
    <property type="match status" value="1"/>
</dbReference>
<dbReference type="EMBL" id="LGTZ01001884">
    <property type="protein sequence ID" value="OJD20417.1"/>
    <property type="molecule type" value="Genomic_DNA"/>
</dbReference>
<gene>
    <name evidence="3" type="ORF">ACJ73_08249</name>
</gene>
<reference evidence="3 4" key="1">
    <citation type="submission" date="2015-08" db="EMBL/GenBank/DDBJ databases">
        <title>Emmonsia species relationships and genome sequence.</title>
        <authorList>
            <person name="Cuomo C.A."/>
            <person name="Schwartz I.S."/>
            <person name="Kenyon C."/>
            <person name="De Hoog G.S."/>
            <person name="Govender N.P."/>
            <person name="Botha A."/>
            <person name="Moreno L."/>
            <person name="De Vries M."/>
            <person name="Munoz J.F."/>
            <person name="Stielow J.B."/>
        </authorList>
    </citation>
    <scope>NUCLEOTIDE SEQUENCE [LARGE SCALE GENOMIC DNA]</scope>
    <source>
        <strain evidence="3 4">EI222</strain>
    </source>
</reference>
<proteinExistence type="predicted"/>
<sequence length="138" mass="16102">MRRKLDVPDDPAGRRRFFLAEGNRERFEFEEGRLYKADFGNGYLGFNDFSLRLPGFSIKVTKYIDARNHQLRYVLKNKRTGDIYFIVLFTLLLGKGSGDDDWDDDNANDAEYDENEDNGENTEGSDDKRYYDDDEGVD</sequence>
<organism evidence="3 4">
    <name type="scientific">Blastomyces percursus</name>
    <dbReference type="NCBI Taxonomy" id="1658174"/>
    <lineage>
        <taxon>Eukaryota</taxon>
        <taxon>Fungi</taxon>
        <taxon>Dikarya</taxon>
        <taxon>Ascomycota</taxon>
        <taxon>Pezizomycotina</taxon>
        <taxon>Eurotiomycetes</taxon>
        <taxon>Eurotiomycetidae</taxon>
        <taxon>Onygenales</taxon>
        <taxon>Ajellomycetaceae</taxon>
        <taxon>Blastomyces</taxon>
    </lineage>
</organism>
<accession>A0A1J9PVM9</accession>
<name>A0A1J9PVM9_9EURO</name>
<feature type="region of interest" description="Disordered" evidence="1">
    <location>
        <begin position="95"/>
        <end position="138"/>
    </location>
</feature>
<dbReference type="OrthoDB" id="2119945at2759"/>
<feature type="domain" description="Domain of unknown function at the cortex 1" evidence="2">
    <location>
        <begin position="3"/>
        <end position="91"/>
    </location>
</feature>
<dbReference type="InterPro" id="IPR013897">
    <property type="entry name" value="Duc1"/>
</dbReference>
<protein>
    <recommendedName>
        <fullName evidence="2">Domain of unknown function at the cortex 1 domain-containing protein</fullName>
    </recommendedName>
</protein>
<dbReference type="STRING" id="1658174.A0A1J9PVM9"/>
<evidence type="ECO:0000313" key="4">
    <source>
        <dbReference type="Proteomes" id="UP000242791"/>
    </source>
</evidence>
<evidence type="ECO:0000259" key="2">
    <source>
        <dbReference type="Pfam" id="PF08588"/>
    </source>
</evidence>